<dbReference type="SUPFAM" id="SSF51197">
    <property type="entry name" value="Clavaminate synthase-like"/>
    <property type="match status" value="1"/>
</dbReference>
<protein>
    <recommendedName>
        <fullName evidence="3">Non-haem dioxygenase N-terminal domain-containing protein</fullName>
    </recommendedName>
</protein>
<dbReference type="Proteomes" id="UP000593564">
    <property type="component" value="Unassembled WGS sequence"/>
</dbReference>
<proteinExistence type="predicted"/>
<comment type="caution">
    <text evidence="1">The sequence shown here is derived from an EMBL/GenBank/DDBJ whole genome shotgun (WGS) entry which is preliminary data.</text>
</comment>
<gene>
    <name evidence="1" type="ORF">HYC85_025508</name>
</gene>
<organism evidence="1 2">
    <name type="scientific">Camellia sinensis</name>
    <name type="common">Tea plant</name>
    <name type="synonym">Thea sinensis</name>
    <dbReference type="NCBI Taxonomy" id="4442"/>
    <lineage>
        <taxon>Eukaryota</taxon>
        <taxon>Viridiplantae</taxon>
        <taxon>Streptophyta</taxon>
        <taxon>Embryophyta</taxon>
        <taxon>Tracheophyta</taxon>
        <taxon>Spermatophyta</taxon>
        <taxon>Magnoliopsida</taxon>
        <taxon>eudicotyledons</taxon>
        <taxon>Gunneridae</taxon>
        <taxon>Pentapetalae</taxon>
        <taxon>asterids</taxon>
        <taxon>Ericales</taxon>
        <taxon>Theaceae</taxon>
        <taxon>Camellia</taxon>
    </lineage>
</organism>
<keyword evidence="2" id="KW-1185">Reference proteome</keyword>
<evidence type="ECO:0008006" key="3">
    <source>
        <dbReference type="Google" id="ProtNLM"/>
    </source>
</evidence>
<evidence type="ECO:0000313" key="2">
    <source>
        <dbReference type="Proteomes" id="UP000593564"/>
    </source>
</evidence>
<reference evidence="2" key="1">
    <citation type="journal article" date="2020" name="Nat. Commun.">
        <title>Genome assembly of wild tea tree DASZ reveals pedigree and selection history of tea varieties.</title>
        <authorList>
            <person name="Zhang W."/>
            <person name="Zhang Y."/>
            <person name="Qiu H."/>
            <person name="Guo Y."/>
            <person name="Wan H."/>
            <person name="Zhang X."/>
            <person name="Scossa F."/>
            <person name="Alseekh S."/>
            <person name="Zhang Q."/>
            <person name="Wang P."/>
            <person name="Xu L."/>
            <person name="Schmidt M.H."/>
            <person name="Jia X."/>
            <person name="Li D."/>
            <person name="Zhu A."/>
            <person name="Guo F."/>
            <person name="Chen W."/>
            <person name="Ni D."/>
            <person name="Usadel B."/>
            <person name="Fernie A.R."/>
            <person name="Wen W."/>
        </authorList>
    </citation>
    <scope>NUCLEOTIDE SEQUENCE [LARGE SCALE GENOMIC DNA]</scope>
    <source>
        <strain evidence="2">cv. G240</strain>
    </source>
</reference>
<accession>A0A7J7GB73</accession>
<reference evidence="1 2" key="2">
    <citation type="submission" date="2020-07" db="EMBL/GenBank/DDBJ databases">
        <title>Genome assembly of wild tea tree DASZ reveals pedigree and selection history of tea varieties.</title>
        <authorList>
            <person name="Zhang W."/>
        </authorList>
    </citation>
    <scope>NUCLEOTIDE SEQUENCE [LARGE SCALE GENOMIC DNA]</scope>
    <source>
        <strain evidence="2">cv. G240</strain>
        <tissue evidence="1">Leaf</tissue>
    </source>
</reference>
<dbReference type="EMBL" id="JACBKZ010000012">
    <property type="protein sequence ID" value="KAF5938002.1"/>
    <property type="molecule type" value="Genomic_DNA"/>
</dbReference>
<evidence type="ECO:0000313" key="1">
    <source>
        <dbReference type="EMBL" id="KAF5938002.1"/>
    </source>
</evidence>
<dbReference type="InterPro" id="IPR027443">
    <property type="entry name" value="IPNS-like_sf"/>
</dbReference>
<dbReference type="AlphaFoldDB" id="A0A7J7GB73"/>
<dbReference type="Gene3D" id="2.60.120.330">
    <property type="entry name" value="B-lactam Antibiotic, Isopenicillin N Synthase, Chain"/>
    <property type="match status" value="1"/>
</dbReference>
<name>A0A7J7GB73_CAMSI</name>
<sequence length="216" mass="24262">MVLGEYGWSTVLSSQRFDESRSWSVSVGSPGAGFLASPNYLEVTNITVSLLRLDIRCLKSKQRKEIAMDPTPKLKTLGASLKVPSVQELAKEPHTTVPPRYVRPQSDRAHLSVTISVDNTTCLREVPVISMQRLLCGDNLVNSSELEKLRHSCKGWGFFQVNSDRSWSELFISREGEIGDSRFLQSANRREGQALATTRGYRRIWTSLCWVRGTEA</sequence>